<accession>A0A7X2PBA3</accession>
<dbReference type="PANTHER" id="PTHR21716">
    <property type="entry name" value="TRANSMEMBRANE PROTEIN"/>
    <property type="match status" value="1"/>
</dbReference>
<evidence type="ECO:0000256" key="2">
    <source>
        <dbReference type="ARBA" id="ARBA00009773"/>
    </source>
</evidence>
<dbReference type="Proteomes" id="UP000460549">
    <property type="component" value="Unassembled WGS sequence"/>
</dbReference>
<feature type="transmembrane region" description="Helical" evidence="6">
    <location>
        <begin position="268"/>
        <end position="289"/>
    </location>
</feature>
<feature type="transmembrane region" description="Helical" evidence="6">
    <location>
        <begin position="150"/>
        <end position="169"/>
    </location>
</feature>
<dbReference type="AlphaFoldDB" id="A0A7X2PBA3"/>
<gene>
    <name evidence="7" type="ORF">FYJ80_02880</name>
</gene>
<name>A0A7X2PBA3_9SPIO</name>
<protein>
    <submittedName>
        <fullName evidence="7">AI-2E family transporter</fullName>
    </submittedName>
</protein>
<dbReference type="Pfam" id="PF01594">
    <property type="entry name" value="AI-2E_transport"/>
    <property type="match status" value="1"/>
</dbReference>
<evidence type="ECO:0000256" key="4">
    <source>
        <dbReference type="ARBA" id="ARBA00022989"/>
    </source>
</evidence>
<comment type="caution">
    <text evidence="7">The sequence shown here is derived from an EMBL/GenBank/DDBJ whole genome shotgun (WGS) entry which is preliminary data.</text>
</comment>
<keyword evidence="8" id="KW-1185">Reference proteome</keyword>
<evidence type="ECO:0000256" key="1">
    <source>
        <dbReference type="ARBA" id="ARBA00004141"/>
    </source>
</evidence>
<feature type="transmembrane region" description="Helical" evidence="6">
    <location>
        <begin position="301"/>
        <end position="324"/>
    </location>
</feature>
<dbReference type="GO" id="GO:0016020">
    <property type="term" value="C:membrane"/>
    <property type="evidence" value="ECO:0007669"/>
    <property type="project" value="UniProtKB-SubCell"/>
</dbReference>
<keyword evidence="4 6" id="KW-1133">Transmembrane helix</keyword>
<feature type="transmembrane region" description="Helical" evidence="6">
    <location>
        <begin position="330"/>
        <end position="351"/>
    </location>
</feature>
<keyword evidence="5 6" id="KW-0472">Membrane</keyword>
<feature type="transmembrane region" description="Helical" evidence="6">
    <location>
        <begin position="65"/>
        <end position="93"/>
    </location>
</feature>
<dbReference type="GO" id="GO:0055085">
    <property type="term" value="P:transmembrane transport"/>
    <property type="evidence" value="ECO:0007669"/>
    <property type="project" value="TreeGrafter"/>
</dbReference>
<dbReference type="EMBL" id="VUNN01000003">
    <property type="protein sequence ID" value="MSU05724.1"/>
    <property type="molecule type" value="Genomic_DNA"/>
</dbReference>
<keyword evidence="3 6" id="KW-0812">Transmembrane</keyword>
<feature type="transmembrane region" description="Helical" evidence="6">
    <location>
        <begin position="233"/>
        <end position="262"/>
    </location>
</feature>
<organism evidence="7 8">
    <name type="scientific">Bullifex porci</name>
    <dbReference type="NCBI Taxonomy" id="2606638"/>
    <lineage>
        <taxon>Bacteria</taxon>
        <taxon>Pseudomonadati</taxon>
        <taxon>Spirochaetota</taxon>
        <taxon>Spirochaetia</taxon>
        <taxon>Spirochaetales</taxon>
        <taxon>Spirochaetaceae</taxon>
        <taxon>Bullifex</taxon>
    </lineage>
</organism>
<evidence type="ECO:0000313" key="7">
    <source>
        <dbReference type="EMBL" id="MSU05724.1"/>
    </source>
</evidence>
<feature type="transmembrane region" description="Helical" evidence="6">
    <location>
        <begin position="35"/>
        <end position="53"/>
    </location>
</feature>
<reference evidence="7 8" key="1">
    <citation type="submission" date="2019-08" db="EMBL/GenBank/DDBJ databases">
        <title>In-depth cultivation of the pig gut microbiome towards novel bacterial diversity and tailored functional studies.</title>
        <authorList>
            <person name="Wylensek D."/>
            <person name="Hitch T.C.A."/>
            <person name="Clavel T."/>
        </authorList>
    </citation>
    <scope>NUCLEOTIDE SEQUENCE [LARGE SCALE GENOMIC DNA]</scope>
    <source>
        <strain evidence="7 8">NM-380-WT-3C1</strain>
    </source>
</reference>
<comment type="similarity">
    <text evidence="2">Belongs to the autoinducer-2 exporter (AI-2E) (TC 2.A.86) family.</text>
</comment>
<sequence length="401" mass="44923">MKEEMSSSYLKQIRTVLVLGIVILVLFVLKATSEVTLPVAFALFLFAFINPLMEKFAKLKIPNAISIILIMVLVVSIFLVVGYFMGIMVNMLIAKLPYYAERVKAVDMLLSQYAVKYLDDVPENFSFIGSLNVDWYSLLMGWLTSISSRVLSLLSDVMIILITLMFLLFERSTFLPKVSVALDNEKGQKLSALLGKINKQIAKYLTLKTIISLATGVCFYLTSLVTGLDFALLWGFLAFILNFIPTIGSIVVTGMTILMAVIQFTPDWVMILYVALLTISIEMVLGNIIDPRIQGVQLNISPLMILISLSFWGYIWGIAGMFLAVPIMSIIQIVCLVIPSLKPIAVILSSGKSYVREYKEKQALKKGISRRRAKRNEEVNSDRMDDIILPININSDSKEKK</sequence>
<dbReference type="InterPro" id="IPR002549">
    <property type="entry name" value="AI-2E-like"/>
</dbReference>
<evidence type="ECO:0000256" key="5">
    <source>
        <dbReference type="ARBA" id="ARBA00023136"/>
    </source>
</evidence>
<dbReference type="PANTHER" id="PTHR21716:SF64">
    <property type="entry name" value="AI-2 TRANSPORT PROTEIN TQSA"/>
    <property type="match status" value="1"/>
</dbReference>
<evidence type="ECO:0000256" key="3">
    <source>
        <dbReference type="ARBA" id="ARBA00022692"/>
    </source>
</evidence>
<evidence type="ECO:0000313" key="8">
    <source>
        <dbReference type="Proteomes" id="UP000460549"/>
    </source>
</evidence>
<dbReference type="RefSeq" id="WP_154424622.1">
    <property type="nucleotide sequence ID" value="NZ_VUNN01000003.1"/>
</dbReference>
<evidence type="ECO:0000256" key="6">
    <source>
        <dbReference type="SAM" id="Phobius"/>
    </source>
</evidence>
<proteinExistence type="inferred from homology"/>
<comment type="subcellular location">
    <subcellularLocation>
        <location evidence="1">Membrane</location>
        <topology evidence="1">Multi-pass membrane protein</topology>
    </subcellularLocation>
</comment>